<dbReference type="GO" id="GO:0003677">
    <property type="term" value="F:DNA binding"/>
    <property type="evidence" value="ECO:0007669"/>
    <property type="project" value="InterPro"/>
</dbReference>
<dbReference type="Pfam" id="PF02384">
    <property type="entry name" value="N6_Mtase"/>
    <property type="match status" value="1"/>
</dbReference>
<accession>A0A323TG65</accession>
<dbReference type="GO" id="GO:0032259">
    <property type="term" value="P:methylation"/>
    <property type="evidence" value="ECO:0007669"/>
    <property type="project" value="UniProtKB-KW"/>
</dbReference>
<protein>
    <submittedName>
        <fullName evidence="3">SAM-dependent methyltransferase</fullName>
    </submittedName>
</protein>
<dbReference type="InterPro" id="IPR029063">
    <property type="entry name" value="SAM-dependent_MTases_sf"/>
</dbReference>
<evidence type="ECO:0000259" key="1">
    <source>
        <dbReference type="Pfam" id="PF02384"/>
    </source>
</evidence>
<keyword evidence="3" id="KW-0808">Transferase</keyword>
<dbReference type="PANTHER" id="PTHR41313:SF1">
    <property type="entry name" value="DNA METHYLASE ADENINE-SPECIFIC DOMAIN-CONTAINING PROTEIN"/>
    <property type="match status" value="1"/>
</dbReference>
<dbReference type="InterPro" id="IPR048375">
    <property type="entry name" value="YtxK-like_N"/>
</dbReference>
<name>A0A323TG65_9BACI</name>
<dbReference type="PRINTS" id="PR00507">
    <property type="entry name" value="N12N6MTFRASE"/>
</dbReference>
<dbReference type="RefSeq" id="WP_110609791.1">
    <property type="nucleotide sequence ID" value="NZ_PDOD01000002.1"/>
</dbReference>
<comment type="caution">
    <text evidence="3">The sequence shown here is derived from an EMBL/GenBank/DDBJ whole genome shotgun (WGS) entry which is preliminary data.</text>
</comment>
<dbReference type="SUPFAM" id="SSF53335">
    <property type="entry name" value="S-adenosyl-L-methionine-dependent methyltransferases"/>
    <property type="match status" value="1"/>
</dbReference>
<gene>
    <name evidence="3" type="ORF">CR194_11435</name>
</gene>
<dbReference type="AlphaFoldDB" id="A0A323TG65"/>
<reference evidence="3 4" key="1">
    <citation type="submission" date="2017-10" db="EMBL/GenBank/DDBJ databases">
        <title>Bacillus sp. nov., a halophilic bacterium isolated from a Keqin Lake.</title>
        <authorList>
            <person name="Wang H."/>
        </authorList>
    </citation>
    <scope>NUCLEOTIDE SEQUENCE [LARGE SCALE GENOMIC DNA]</scope>
    <source>
        <strain evidence="3 4">KQ-12</strain>
    </source>
</reference>
<dbReference type="PIRSF" id="PIRSF026567">
    <property type="entry name" value="Adenine_mtase_bact_prd"/>
    <property type="match status" value="1"/>
</dbReference>
<feature type="domain" description="DNA methylase adenine-specific" evidence="1">
    <location>
        <begin position="96"/>
        <end position="293"/>
    </location>
</feature>
<dbReference type="Proteomes" id="UP000248214">
    <property type="component" value="Unassembled WGS sequence"/>
</dbReference>
<dbReference type="CDD" id="cd02440">
    <property type="entry name" value="AdoMet_MTases"/>
    <property type="match status" value="1"/>
</dbReference>
<dbReference type="OrthoDB" id="9788159at2"/>
<dbReference type="GO" id="GO:0008170">
    <property type="term" value="F:N-methyltransferase activity"/>
    <property type="evidence" value="ECO:0007669"/>
    <property type="project" value="InterPro"/>
</dbReference>
<dbReference type="EMBL" id="PDOD01000002">
    <property type="protein sequence ID" value="PYZ93759.1"/>
    <property type="molecule type" value="Genomic_DNA"/>
</dbReference>
<evidence type="ECO:0000313" key="3">
    <source>
        <dbReference type="EMBL" id="PYZ93759.1"/>
    </source>
</evidence>
<keyword evidence="3" id="KW-0489">Methyltransferase</keyword>
<dbReference type="Pfam" id="PF21106">
    <property type="entry name" value="YtxK_like"/>
    <property type="match status" value="1"/>
</dbReference>
<organism evidence="3 4">
    <name type="scientific">Salipaludibacillus keqinensis</name>
    <dbReference type="NCBI Taxonomy" id="2045207"/>
    <lineage>
        <taxon>Bacteria</taxon>
        <taxon>Bacillati</taxon>
        <taxon>Bacillota</taxon>
        <taxon>Bacilli</taxon>
        <taxon>Bacillales</taxon>
        <taxon>Bacillaceae</taxon>
    </lineage>
</organism>
<keyword evidence="4" id="KW-1185">Reference proteome</keyword>
<evidence type="ECO:0000313" key="4">
    <source>
        <dbReference type="Proteomes" id="UP000248214"/>
    </source>
</evidence>
<dbReference type="InterPro" id="IPR003356">
    <property type="entry name" value="DNA_methylase_A-5"/>
</dbReference>
<sequence length="334" mass="37665">MEKNTNTEKVYLLLDEGSEILKNELDLPYLDALGEMGENFFQNRVVQEVSEDNKEKITSMIDKIPKEDIAPEEYRRAVQLAVLKGMKEATQPHHAMTPDAVSLFIGYIVNKLLSYDQSQQKPVLLDPAVGVGNLMTAVMNQMHSNAHFIGAEPDETLLKLAFVNANLQKHSVDLFHQDSVSTPTVTNVDLVVSDLPAGYYPNDEVVTNFDTRAEKGHSYVHHLLIEQSIKHVKPGGFVVFVVPNHLFQSDQSKQLHQFIKKEAVIYSFMQLPSSMFKNSQAAKSILVLRKRGEGIVEPKQALLAELPSFTKEAQLADMMQRISSWFDDLLKQEK</sequence>
<dbReference type="Gene3D" id="3.40.50.150">
    <property type="entry name" value="Vaccinia Virus protein VP39"/>
    <property type="match status" value="1"/>
</dbReference>
<dbReference type="Gene3D" id="1.10.150.470">
    <property type="match status" value="1"/>
</dbReference>
<dbReference type="PANTHER" id="PTHR41313">
    <property type="entry name" value="ADENINE-SPECIFIC METHYLTRANSFERASE"/>
    <property type="match status" value="1"/>
</dbReference>
<dbReference type="InterPro" id="IPR016843">
    <property type="entry name" value="S-AdoMet-dep_Ade-MeTrfase_prd"/>
</dbReference>
<proteinExistence type="predicted"/>
<evidence type="ECO:0000259" key="2">
    <source>
        <dbReference type="Pfam" id="PF21106"/>
    </source>
</evidence>
<dbReference type="InterPro" id="IPR052933">
    <property type="entry name" value="DNA_Protect_Modify"/>
</dbReference>
<feature type="domain" description="YtxK-like N-terminal helical" evidence="2">
    <location>
        <begin position="8"/>
        <end position="86"/>
    </location>
</feature>